<protein>
    <submittedName>
        <fullName evidence="1">Uncharacterized protein</fullName>
    </submittedName>
</protein>
<name>A0A9E7ST64_9CAUD</name>
<sequence>MKDLASEMKKLEACDGDPDRTGRIFSGTPNQDDLKWAHQTALKEALLEFIQGEANLVKGLAHQGKKDLAREVVHLRSVIKTIKDATKRLQPGEPTAPTFQHAEAFRVMHYTETSLPTPANPRHTTPLNPKRIVVWNSRDGVTPFILHLNGVAYEHEVRSMGPVTYDLPDAAGYKWVTRTTKEVLEAWNRTLDRAVKIGKIPQEKADQQRNNLPAAESWNYRIGLVDLATGRYTDEQLEEMTDGISLVTDPE</sequence>
<dbReference type="EMBL" id="ON005621">
    <property type="protein sequence ID" value="UTC28015.1"/>
    <property type="molecule type" value="Genomic_DNA"/>
</dbReference>
<organism evidence="1 2">
    <name type="scientific">Stenotrophomonas phage A1432</name>
    <dbReference type="NCBI Taxonomy" id="2930315"/>
    <lineage>
        <taxon>Viruses</taxon>
        <taxon>Duplodnaviria</taxon>
        <taxon>Heunggongvirae</taxon>
        <taxon>Uroviricota</taxon>
        <taxon>Caudoviricetes</taxon>
        <taxon>Mesyanzhinovviridae</taxon>
        <taxon>Bradleyvirinae</taxon>
        <taxon>Ghuizhouvirus</taxon>
        <taxon>Ghuizhouvirus A1432</taxon>
    </lineage>
</organism>
<reference evidence="1" key="1">
    <citation type="submission" date="2022-03" db="EMBL/GenBank/DDBJ databases">
        <authorList>
            <person name="Xu M."/>
        </authorList>
    </citation>
    <scope>NUCLEOTIDE SEQUENCE</scope>
</reference>
<dbReference type="Proteomes" id="UP001056518">
    <property type="component" value="Segment"/>
</dbReference>
<dbReference type="KEGG" id="vg:79585841"/>
<accession>A0A9E7ST64</accession>
<dbReference type="GeneID" id="79585841"/>
<evidence type="ECO:0000313" key="2">
    <source>
        <dbReference type="Proteomes" id="UP001056518"/>
    </source>
</evidence>
<dbReference type="RefSeq" id="YP_010738470.1">
    <property type="nucleotide sequence ID" value="NC_073027.1"/>
</dbReference>
<keyword evidence="2" id="KW-1185">Reference proteome</keyword>
<proteinExistence type="predicted"/>
<evidence type="ECO:0000313" key="1">
    <source>
        <dbReference type="EMBL" id="UTC28015.1"/>
    </source>
</evidence>